<proteinExistence type="predicted"/>
<dbReference type="EMBL" id="JANPWB010000006">
    <property type="protein sequence ID" value="KAJ1175587.1"/>
    <property type="molecule type" value="Genomic_DNA"/>
</dbReference>
<dbReference type="AlphaFoldDB" id="A0AAV7TG91"/>
<evidence type="ECO:0000313" key="2">
    <source>
        <dbReference type="Proteomes" id="UP001066276"/>
    </source>
</evidence>
<accession>A0AAV7TG91</accession>
<gene>
    <name evidence="1" type="ORF">NDU88_000874</name>
</gene>
<organism evidence="1 2">
    <name type="scientific">Pleurodeles waltl</name>
    <name type="common">Iberian ribbed newt</name>
    <dbReference type="NCBI Taxonomy" id="8319"/>
    <lineage>
        <taxon>Eukaryota</taxon>
        <taxon>Metazoa</taxon>
        <taxon>Chordata</taxon>
        <taxon>Craniata</taxon>
        <taxon>Vertebrata</taxon>
        <taxon>Euteleostomi</taxon>
        <taxon>Amphibia</taxon>
        <taxon>Batrachia</taxon>
        <taxon>Caudata</taxon>
        <taxon>Salamandroidea</taxon>
        <taxon>Salamandridae</taxon>
        <taxon>Pleurodelinae</taxon>
        <taxon>Pleurodeles</taxon>
    </lineage>
</organism>
<dbReference type="Proteomes" id="UP001066276">
    <property type="component" value="Chromosome 3_2"/>
</dbReference>
<reference evidence="1" key="1">
    <citation type="journal article" date="2022" name="bioRxiv">
        <title>Sequencing and chromosome-scale assembly of the giantPleurodeles waltlgenome.</title>
        <authorList>
            <person name="Brown T."/>
            <person name="Elewa A."/>
            <person name="Iarovenko S."/>
            <person name="Subramanian E."/>
            <person name="Araus A.J."/>
            <person name="Petzold A."/>
            <person name="Susuki M."/>
            <person name="Suzuki K.-i.T."/>
            <person name="Hayashi T."/>
            <person name="Toyoda A."/>
            <person name="Oliveira C."/>
            <person name="Osipova E."/>
            <person name="Leigh N.D."/>
            <person name="Simon A."/>
            <person name="Yun M.H."/>
        </authorList>
    </citation>
    <scope>NUCLEOTIDE SEQUENCE</scope>
    <source>
        <strain evidence="1">20211129_DDA</strain>
        <tissue evidence="1">Liver</tissue>
    </source>
</reference>
<name>A0AAV7TG91_PLEWA</name>
<evidence type="ECO:0000313" key="1">
    <source>
        <dbReference type="EMBL" id="KAJ1175587.1"/>
    </source>
</evidence>
<comment type="caution">
    <text evidence="1">The sequence shown here is derived from an EMBL/GenBank/DDBJ whole genome shotgun (WGS) entry which is preliminary data.</text>
</comment>
<keyword evidence="2" id="KW-1185">Reference proteome</keyword>
<sequence>MSLATGKAGALNSASGVLLGSGATPCVPWAAHQIVASCTAGKAGALYSASGILLGSGAAPCVPGAAQRIMASPEVFESCYHHDHWLE</sequence>
<protein>
    <submittedName>
        <fullName evidence="1">Uncharacterized protein</fullName>
    </submittedName>
</protein>